<feature type="transmembrane region" description="Helical" evidence="6">
    <location>
        <begin position="294"/>
        <end position="313"/>
    </location>
</feature>
<comment type="caution">
    <text evidence="9">The sequence shown here is derived from an EMBL/GenBank/DDBJ whole genome shotgun (WGS) entry which is preliminary data.</text>
</comment>
<evidence type="ECO:0000256" key="6">
    <source>
        <dbReference type="SAM" id="Phobius"/>
    </source>
</evidence>
<evidence type="ECO:0000256" key="5">
    <source>
        <dbReference type="ARBA" id="ARBA00023136"/>
    </source>
</evidence>
<dbReference type="RefSeq" id="WP_241414117.1">
    <property type="nucleotide sequence ID" value="NZ_JAKZGO010000018.1"/>
</dbReference>
<evidence type="ECO:0000259" key="7">
    <source>
        <dbReference type="Pfam" id="PF02687"/>
    </source>
</evidence>
<feature type="transmembrane region" description="Helical" evidence="6">
    <location>
        <begin position="21"/>
        <end position="42"/>
    </location>
</feature>
<dbReference type="PANTHER" id="PTHR30572:SF18">
    <property type="entry name" value="ABC-TYPE MACROLIDE FAMILY EXPORT SYSTEM PERMEASE COMPONENT 2"/>
    <property type="match status" value="1"/>
</dbReference>
<accession>A0ABS9VFJ9</accession>
<reference evidence="9" key="1">
    <citation type="submission" date="2022-03" db="EMBL/GenBank/DDBJ databases">
        <title>De novo assembled genomes of Belliella spp. (Cyclobacteriaceae) strains.</title>
        <authorList>
            <person name="Szabo A."/>
            <person name="Korponai K."/>
            <person name="Felfoldi T."/>
        </authorList>
    </citation>
    <scope>NUCLEOTIDE SEQUENCE</scope>
    <source>
        <strain evidence="9">DSM 111903</strain>
    </source>
</reference>
<feature type="transmembrane region" description="Helical" evidence="6">
    <location>
        <begin position="731"/>
        <end position="750"/>
    </location>
</feature>
<evidence type="ECO:0000259" key="8">
    <source>
        <dbReference type="Pfam" id="PF12704"/>
    </source>
</evidence>
<feature type="transmembrane region" description="Helical" evidence="6">
    <location>
        <begin position="765"/>
        <end position="791"/>
    </location>
</feature>
<feature type="domain" description="ABC3 transporter permease C-terminal" evidence="7">
    <location>
        <begin position="682"/>
        <end position="794"/>
    </location>
</feature>
<dbReference type="PANTHER" id="PTHR30572">
    <property type="entry name" value="MEMBRANE COMPONENT OF TRANSPORTER-RELATED"/>
    <property type="match status" value="1"/>
</dbReference>
<dbReference type="InterPro" id="IPR003838">
    <property type="entry name" value="ABC3_permease_C"/>
</dbReference>
<dbReference type="EMBL" id="JAKZGO010000018">
    <property type="protein sequence ID" value="MCH7415222.1"/>
    <property type="molecule type" value="Genomic_DNA"/>
</dbReference>
<protein>
    <submittedName>
        <fullName evidence="9">ABC transporter permease</fullName>
    </submittedName>
</protein>
<proteinExistence type="predicted"/>
<comment type="subcellular location">
    <subcellularLocation>
        <location evidence="1">Cell membrane</location>
        <topology evidence="1">Multi-pass membrane protein</topology>
    </subcellularLocation>
</comment>
<name>A0ABS9VFJ9_9BACT</name>
<keyword evidence="4 6" id="KW-1133">Transmembrane helix</keyword>
<feature type="domain" description="ABC3 transporter permease C-terminal" evidence="7">
    <location>
        <begin position="299"/>
        <end position="409"/>
    </location>
</feature>
<keyword evidence="3 6" id="KW-0812">Transmembrane</keyword>
<feature type="transmembrane region" description="Helical" evidence="6">
    <location>
        <begin position="338"/>
        <end position="361"/>
    </location>
</feature>
<keyword evidence="5 6" id="KW-0472">Membrane</keyword>
<dbReference type="InterPro" id="IPR050250">
    <property type="entry name" value="Macrolide_Exporter_MacB"/>
</dbReference>
<feature type="transmembrane region" description="Helical" evidence="6">
    <location>
        <begin position="679"/>
        <end position="704"/>
    </location>
</feature>
<sequence length="802" mass="90562">MLYNYLLIAFRNIKRNKLRTFVHVFGLSLGIAICLLIFNQLLSAYSFDRFHPDEDRIYRLNTYTEWQPGEFFQSSGTNGHLGEVLDEELSLIESKARLYHLYETMVSIPEQNKVIGRKRGVTFADDGFFEIFPRKWLAGNPITALSEPNVAVISESSLLQYFPGMSAGDVIGKEVLWVDSDSIYAQIRGVVADFKENTDFIFTDFISFKTIQKMESEDWYGLHSWNNLNSSSQLFVKVNEGVLKSELDEALLGISKKYLGEEDNNTTFIGEPIAEMHFSENYDDSTISKPLLRGLTYVGLIILALACLNFINLETAHAISRAKEVGIRKSLGSDRAQLMLQFLSETFLIVFVASLFSLLIADQIHHFFKDYFLSEFTFSILEVKNSVFIFSIALLLTIVSGIYPALIQSSYHPQRALKGEVNYVNGFSIGVFLRKNLTIFQFAVSIAFIIMVAVISTQLKYISSTPLGFEKNAVLFTDLPFMGDRVVREQLSDRLRQESFVKGVSMSGVLVTSNSIWTSDAFYMKDTIENALNVHVMNVDSAFVGTHQISLLAGRNTNNQEDEIVVNLNFVKTLGFSEVEDMIGSTLRLGNELRTIVGVVDNFNARSLKEEIMPIVLIYRPDYFHKLTAKVSNGQNLAYMKQRLEDIYAETYPYETANFSFLDEVVESFYENDRKINGVLFFAAAIAILISILGLFGLSSFTIAQRTKEMSIRKVLGAGVLQIVGLISRQYVWLVSISFVLAIYPAYYISKLWLEDYAYKISMPYFLFVVVGLGVMIMALLVVGFHSLGVAQSNPAKVLKSE</sequence>
<evidence type="ECO:0000256" key="2">
    <source>
        <dbReference type="ARBA" id="ARBA00022475"/>
    </source>
</evidence>
<evidence type="ECO:0000256" key="4">
    <source>
        <dbReference type="ARBA" id="ARBA00022989"/>
    </source>
</evidence>
<evidence type="ECO:0000256" key="1">
    <source>
        <dbReference type="ARBA" id="ARBA00004651"/>
    </source>
</evidence>
<dbReference type="Pfam" id="PF12704">
    <property type="entry name" value="MacB_PCD"/>
    <property type="match status" value="1"/>
</dbReference>
<feature type="transmembrane region" description="Helical" evidence="6">
    <location>
        <begin position="387"/>
        <end position="406"/>
    </location>
</feature>
<feature type="domain" description="MacB-like periplasmic core" evidence="8">
    <location>
        <begin position="20"/>
        <end position="251"/>
    </location>
</feature>
<evidence type="ECO:0000256" key="3">
    <source>
        <dbReference type="ARBA" id="ARBA00022692"/>
    </source>
</evidence>
<feature type="transmembrane region" description="Helical" evidence="6">
    <location>
        <begin position="437"/>
        <end position="456"/>
    </location>
</feature>
<dbReference type="Pfam" id="PF02687">
    <property type="entry name" value="FtsX"/>
    <property type="match status" value="2"/>
</dbReference>
<gene>
    <name evidence="9" type="ORF">MM213_17110</name>
</gene>
<dbReference type="InterPro" id="IPR025857">
    <property type="entry name" value="MacB_PCD"/>
</dbReference>
<keyword evidence="2" id="KW-1003">Cell membrane</keyword>
<evidence type="ECO:0000313" key="10">
    <source>
        <dbReference type="Proteomes" id="UP001165430"/>
    </source>
</evidence>
<organism evidence="9 10">
    <name type="scientific">Belliella alkalica</name>
    <dbReference type="NCBI Taxonomy" id="1730871"/>
    <lineage>
        <taxon>Bacteria</taxon>
        <taxon>Pseudomonadati</taxon>
        <taxon>Bacteroidota</taxon>
        <taxon>Cytophagia</taxon>
        <taxon>Cytophagales</taxon>
        <taxon>Cyclobacteriaceae</taxon>
        <taxon>Belliella</taxon>
    </lineage>
</organism>
<keyword evidence="10" id="KW-1185">Reference proteome</keyword>
<evidence type="ECO:0000313" key="9">
    <source>
        <dbReference type="EMBL" id="MCH7415222.1"/>
    </source>
</evidence>
<dbReference type="Proteomes" id="UP001165430">
    <property type="component" value="Unassembled WGS sequence"/>
</dbReference>